<reference evidence="1" key="1">
    <citation type="submission" date="2018-06" db="EMBL/GenBank/DDBJ databases">
        <authorList>
            <person name="Zhirakovskaya E."/>
        </authorList>
    </citation>
    <scope>NUCLEOTIDE SEQUENCE</scope>
</reference>
<dbReference type="GO" id="GO:0016226">
    <property type="term" value="P:iron-sulfur cluster assembly"/>
    <property type="evidence" value="ECO:0007669"/>
    <property type="project" value="InterPro"/>
</dbReference>
<dbReference type="PANTHER" id="PTHR37532">
    <property type="entry name" value="PROTEIN ISCX"/>
    <property type="match status" value="1"/>
</dbReference>
<dbReference type="Pfam" id="PF04384">
    <property type="entry name" value="Fe-S_assembly"/>
    <property type="match status" value="1"/>
</dbReference>
<dbReference type="AlphaFoldDB" id="A0A3B1BW91"/>
<dbReference type="GO" id="GO:0005829">
    <property type="term" value="C:cytosol"/>
    <property type="evidence" value="ECO:0007669"/>
    <property type="project" value="TreeGrafter"/>
</dbReference>
<gene>
    <name evidence="1" type="ORF">MNBD_GAMMA26-2418</name>
</gene>
<dbReference type="PANTHER" id="PTHR37532:SF1">
    <property type="entry name" value="PROTEIN ISCX"/>
    <property type="match status" value="1"/>
</dbReference>
<dbReference type="Gene3D" id="1.10.10.600">
    <property type="entry name" value="IscX-like"/>
    <property type="match status" value="1"/>
</dbReference>
<protein>
    <submittedName>
        <fullName evidence="1">Protein IscX, believed to be involved in assembly of Fe-S clusters</fullName>
    </submittedName>
</protein>
<dbReference type="GO" id="GO:0008198">
    <property type="term" value="F:ferrous iron binding"/>
    <property type="evidence" value="ECO:0007669"/>
    <property type="project" value="TreeGrafter"/>
</dbReference>
<dbReference type="NCBIfam" id="TIGR03412">
    <property type="entry name" value="iscX_yfhJ"/>
    <property type="match status" value="1"/>
</dbReference>
<dbReference type="EMBL" id="UOFX01000076">
    <property type="protein sequence ID" value="VAX10675.1"/>
    <property type="molecule type" value="Genomic_DNA"/>
</dbReference>
<dbReference type="InterPro" id="IPR036762">
    <property type="entry name" value="IscX-like_sf"/>
</dbReference>
<dbReference type="PIRSF" id="PIRSF039003">
    <property type="entry name" value="IscX"/>
    <property type="match status" value="1"/>
</dbReference>
<dbReference type="InterPro" id="IPR007479">
    <property type="entry name" value="ISC_FeS_clus_asmbl_IscsX"/>
</dbReference>
<organism evidence="1">
    <name type="scientific">hydrothermal vent metagenome</name>
    <dbReference type="NCBI Taxonomy" id="652676"/>
    <lineage>
        <taxon>unclassified sequences</taxon>
        <taxon>metagenomes</taxon>
        <taxon>ecological metagenomes</taxon>
    </lineage>
</organism>
<dbReference type="SUPFAM" id="SSF140319">
    <property type="entry name" value="IscX-like"/>
    <property type="match status" value="1"/>
</dbReference>
<proteinExistence type="predicted"/>
<name>A0A3B1BW91_9ZZZZ</name>
<accession>A0A3B1BW91</accession>
<evidence type="ECO:0000313" key="1">
    <source>
        <dbReference type="EMBL" id="VAX10675.1"/>
    </source>
</evidence>
<sequence length="66" mass="7537">MSLKWIDSLDLAIALDETYPDVDPNHLNFVDLQKMILALDEFDDDPARCGERILEAVTMAWIDEKG</sequence>